<organism evidence="1 2">
    <name type="scientific">Thlaspi arvense</name>
    <name type="common">Field penny-cress</name>
    <dbReference type="NCBI Taxonomy" id="13288"/>
    <lineage>
        <taxon>Eukaryota</taxon>
        <taxon>Viridiplantae</taxon>
        <taxon>Streptophyta</taxon>
        <taxon>Embryophyta</taxon>
        <taxon>Tracheophyta</taxon>
        <taxon>Spermatophyta</taxon>
        <taxon>Magnoliopsida</taxon>
        <taxon>eudicotyledons</taxon>
        <taxon>Gunneridae</taxon>
        <taxon>Pentapetalae</taxon>
        <taxon>rosids</taxon>
        <taxon>malvids</taxon>
        <taxon>Brassicales</taxon>
        <taxon>Brassicaceae</taxon>
        <taxon>Thlaspideae</taxon>
        <taxon>Thlaspi</taxon>
    </lineage>
</organism>
<reference evidence="1 2" key="1">
    <citation type="submission" date="2022-03" db="EMBL/GenBank/DDBJ databases">
        <authorList>
            <person name="Nunn A."/>
            <person name="Chopra R."/>
            <person name="Nunn A."/>
            <person name="Contreras Garrido A."/>
        </authorList>
    </citation>
    <scope>NUCLEOTIDE SEQUENCE [LARGE SCALE GENOMIC DNA]</scope>
</reference>
<accession>A0AAU9SXY0</accession>
<name>A0AAU9SXY0_THLAR</name>
<evidence type="ECO:0000313" key="1">
    <source>
        <dbReference type="EMBL" id="CAH2077496.1"/>
    </source>
</evidence>
<gene>
    <name evidence="1" type="ORF">TAV2_LOCUS26078</name>
</gene>
<dbReference type="EMBL" id="OU466863">
    <property type="protein sequence ID" value="CAH2077496.1"/>
    <property type="molecule type" value="Genomic_DNA"/>
</dbReference>
<dbReference type="Proteomes" id="UP000836841">
    <property type="component" value="Chromosome 7"/>
</dbReference>
<dbReference type="AlphaFoldDB" id="A0AAU9SXY0"/>
<protein>
    <submittedName>
        <fullName evidence="1">Uncharacterized protein</fullName>
    </submittedName>
</protein>
<keyword evidence="2" id="KW-1185">Reference proteome</keyword>
<proteinExistence type="predicted"/>
<sequence>METDVGMLNNDYSSFFKQMIEGWQREADEKYPIWPNTNNEGHVDFSSFCESRAQADLDRSFFLQGKAQAYAGQWNKWKPYRKLVKKIDVLWPNQVDTCPQIEATNLLTYMMRSLSRRRPFI</sequence>
<evidence type="ECO:0000313" key="2">
    <source>
        <dbReference type="Proteomes" id="UP000836841"/>
    </source>
</evidence>